<keyword evidence="2 6" id="KW-0349">Heme</keyword>
<evidence type="ECO:0000259" key="8">
    <source>
        <dbReference type="PROSITE" id="PS51007"/>
    </source>
</evidence>
<dbReference type="PROSITE" id="PS51007">
    <property type="entry name" value="CYTC"/>
    <property type="match status" value="1"/>
</dbReference>
<feature type="chain" id="PRO_5031019958" description="Cytochrome c domain-containing protein" evidence="7">
    <location>
        <begin position="21"/>
        <end position="517"/>
    </location>
</feature>
<organism evidence="9 10">
    <name type="scientific">Zestomonas carbonaria</name>
    <dbReference type="NCBI Taxonomy" id="2762745"/>
    <lineage>
        <taxon>Bacteria</taxon>
        <taxon>Pseudomonadati</taxon>
        <taxon>Pseudomonadota</taxon>
        <taxon>Gammaproteobacteria</taxon>
        <taxon>Pseudomonadales</taxon>
        <taxon>Pseudomonadaceae</taxon>
        <taxon>Zestomonas</taxon>
    </lineage>
</organism>
<proteinExistence type="inferred from homology"/>
<dbReference type="Pfam" id="PF00034">
    <property type="entry name" value="Cytochrom_C"/>
    <property type="match status" value="1"/>
</dbReference>
<comment type="caution">
    <text evidence="9">The sequence shown here is derived from an EMBL/GenBank/DDBJ whole genome shotgun (WGS) entry which is preliminary data.</text>
</comment>
<evidence type="ECO:0000256" key="1">
    <source>
        <dbReference type="ARBA" id="ARBA00010062"/>
    </source>
</evidence>
<reference evidence="9 10" key="1">
    <citation type="submission" date="2020-08" db="EMBL/GenBank/DDBJ databases">
        <authorList>
            <person name="Criscuolo A."/>
        </authorList>
    </citation>
    <scope>NUCLEOTIDE SEQUENCE [LARGE SCALE GENOMIC DNA]</scope>
    <source>
        <strain evidence="9">CIP111764</strain>
    </source>
</reference>
<dbReference type="GO" id="GO:0046872">
    <property type="term" value="F:metal ion binding"/>
    <property type="evidence" value="ECO:0007669"/>
    <property type="project" value="UniProtKB-KW"/>
</dbReference>
<dbReference type="AlphaFoldDB" id="A0A7U7EPT4"/>
<accession>A0A7U7EPT4</accession>
<evidence type="ECO:0000313" key="9">
    <source>
        <dbReference type="EMBL" id="CAD5108978.1"/>
    </source>
</evidence>
<dbReference type="InterPro" id="IPR036909">
    <property type="entry name" value="Cyt_c-like_dom_sf"/>
</dbReference>
<gene>
    <name evidence="9" type="ORF">PSEWESI4_03274</name>
</gene>
<dbReference type="Gene3D" id="3.40.50.2300">
    <property type="match status" value="1"/>
</dbReference>
<comment type="similarity">
    <text evidence="1">Belongs to the leucine-binding protein family.</text>
</comment>
<evidence type="ECO:0000256" key="6">
    <source>
        <dbReference type="PROSITE-ProRule" id="PRU00433"/>
    </source>
</evidence>
<evidence type="ECO:0000256" key="3">
    <source>
        <dbReference type="ARBA" id="ARBA00022723"/>
    </source>
</evidence>
<dbReference type="RefSeq" id="WP_187672293.1">
    <property type="nucleotide sequence ID" value="NZ_CAJFCI010000067.1"/>
</dbReference>
<dbReference type="InterPro" id="IPR009056">
    <property type="entry name" value="Cyt_c-like_dom"/>
</dbReference>
<evidence type="ECO:0000313" key="10">
    <source>
        <dbReference type="Proteomes" id="UP000583387"/>
    </source>
</evidence>
<dbReference type="Pfam" id="PF13458">
    <property type="entry name" value="Peripla_BP_6"/>
    <property type="match status" value="1"/>
</dbReference>
<dbReference type="SUPFAM" id="SSF46626">
    <property type="entry name" value="Cytochrome c"/>
    <property type="match status" value="1"/>
</dbReference>
<dbReference type="Gene3D" id="1.10.760.10">
    <property type="entry name" value="Cytochrome c-like domain"/>
    <property type="match status" value="1"/>
</dbReference>
<name>A0A7U7EPT4_9GAMM</name>
<dbReference type="EMBL" id="CAJFCI010000067">
    <property type="protein sequence ID" value="CAD5108978.1"/>
    <property type="molecule type" value="Genomic_DNA"/>
</dbReference>
<sequence>MWRTVLTLCGLLCWGGQAAALELTPEEAAGKRLYLQGQSATGGEIHALVGAAGTPLQAALLPCGSCHGADGRGRPEGGVRPPDITWRRLSTPYGQRLDRGRSHPAYDEASFARAVSEGRDPAGNRLDPAMPRFVMSMRDMANLTAYLRRLEDDRDPGLHDTRLRVGTLLPREGPLSEHGRTVETVLEVVIEALNGAGGIHGRKLELVVADPGPDTDSAEAALRGLIEDDQVFALLAPLVPALEGRLADLLEPAGVPVVGPLAQFADGDAGRLIFTPLPGLREQLFALTTYASGSLEPGNRVALIAYPQGTSRQALAEALAARLRTQEWQAPRILGYRQETLAQELGEAAQGVRAVFFLGSQEDFIRLTEGLPGDAPAPYLFASAAQVAGTALQVPPRFSEHLFLAYPFLPSDWTATGAAALSTIRRHGSLSGHHAMLQVSAYCAVLLFSEGMKRAGRDASREKLVAALERLHGFQTGLTPELGFGPGLRTGTTGAHIVAVDLHGQRFLPVGSYIKVD</sequence>
<dbReference type="InterPro" id="IPR028081">
    <property type="entry name" value="Leu-bd"/>
</dbReference>
<evidence type="ECO:0000256" key="7">
    <source>
        <dbReference type="SAM" id="SignalP"/>
    </source>
</evidence>
<dbReference type="PANTHER" id="PTHR47235:SF1">
    <property type="entry name" value="BLR6548 PROTEIN"/>
    <property type="match status" value="1"/>
</dbReference>
<evidence type="ECO:0000256" key="5">
    <source>
        <dbReference type="ARBA" id="ARBA00023004"/>
    </source>
</evidence>
<keyword evidence="3 6" id="KW-0479">Metal-binding</keyword>
<feature type="domain" description="Cytochrome c" evidence="8">
    <location>
        <begin position="25"/>
        <end position="151"/>
    </location>
</feature>
<evidence type="ECO:0000256" key="2">
    <source>
        <dbReference type="ARBA" id="ARBA00022617"/>
    </source>
</evidence>
<dbReference type="InterPro" id="IPR028082">
    <property type="entry name" value="Peripla_BP_I"/>
</dbReference>
<keyword evidence="5 6" id="KW-0408">Iron</keyword>
<dbReference type="PANTHER" id="PTHR47235">
    <property type="entry name" value="BLR6548 PROTEIN"/>
    <property type="match status" value="1"/>
</dbReference>
<keyword evidence="10" id="KW-1185">Reference proteome</keyword>
<dbReference type="GO" id="GO:0020037">
    <property type="term" value="F:heme binding"/>
    <property type="evidence" value="ECO:0007669"/>
    <property type="project" value="InterPro"/>
</dbReference>
<dbReference type="Proteomes" id="UP000583387">
    <property type="component" value="Unassembled WGS sequence"/>
</dbReference>
<dbReference type="SUPFAM" id="SSF53822">
    <property type="entry name" value="Periplasmic binding protein-like I"/>
    <property type="match status" value="1"/>
</dbReference>
<feature type="signal peptide" evidence="7">
    <location>
        <begin position="1"/>
        <end position="20"/>
    </location>
</feature>
<protein>
    <recommendedName>
        <fullName evidence="8">Cytochrome c domain-containing protein</fullName>
    </recommendedName>
</protein>
<keyword evidence="4 7" id="KW-0732">Signal</keyword>
<dbReference type="GO" id="GO:0009055">
    <property type="term" value="F:electron transfer activity"/>
    <property type="evidence" value="ECO:0007669"/>
    <property type="project" value="InterPro"/>
</dbReference>
<evidence type="ECO:0000256" key="4">
    <source>
        <dbReference type="ARBA" id="ARBA00022729"/>
    </source>
</evidence>